<dbReference type="KEGG" id="lak:106166405"/>
<feature type="compositionally biased region" description="Basic residues" evidence="8">
    <location>
        <begin position="647"/>
        <end position="656"/>
    </location>
</feature>
<feature type="domain" description="CW-type" evidence="9">
    <location>
        <begin position="401"/>
        <end position="455"/>
    </location>
</feature>
<dbReference type="Pfam" id="PF07496">
    <property type="entry name" value="zf-CW"/>
    <property type="match status" value="1"/>
</dbReference>
<keyword evidence="6" id="KW-0539">Nucleus</keyword>
<organism evidence="10 11">
    <name type="scientific">Lingula anatina</name>
    <name type="common">Brachiopod</name>
    <name type="synonym">Lingula unguis</name>
    <dbReference type="NCBI Taxonomy" id="7574"/>
    <lineage>
        <taxon>Eukaryota</taxon>
        <taxon>Metazoa</taxon>
        <taxon>Spiralia</taxon>
        <taxon>Lophotrochozoa</taxon>
        <taxon>Brachiopoda</taxon>
        <taxon>Linguliformea</taxon>
        <taxon>Lingulata</taxon>
        <taxon>Lingulida</taxon>
        <taxon>Linguloidea</taxon>
        <taxon>Lingulidae</taxon>
        <taxon>Lingula</taxon>
    </lineage>
</organism>
<evidence type="ECO:0000256" key="8">
    <source>
        <dbReference type="SAM" id="MobiDB-lite"/>
    </source>
</evidence>
<feature type="coiled-coil region" evidence="7">
    <location>
        <begin position="531"/>
        <end position="582"/>
    </location>
</feature>
<dbReference type="GO" id="GO:0016887">
    <property type="term" value="F:ATP hydrolysis activity"/>
    <property type="evidence" value="ECO:0007669"/>
    <property type="project" value="InterPro"/>
</dbReference>
<proteinExistence type="predicted"/>
<dbReference type="GeneID" id="106166405"/>
<dbReference type="PROSITE" id="PS51050">
    <property type="entry name" value="ZF_CW"/>
    <property type="match status" value="1"/>
</dbReference>
<dbReference type="SUPFAM" id="SSF55874">
    <property type="entry name" value="ATPase domain of HSP90 chaperone/DNA topoisomerase II/histidine kinase"/>
    <property type="match status" value="1"/>
</dbReference>
<accession>A0A1S3IQC4</accession>
<dbReference type="GO" id="GO:0008270">
    <property type="term" value="F:zinc ion binding"/>
    <property type="evidence" value="ECO:0007669"/>
    <property type="project" value="UniProtKB-KW"/>
</dbReference>
<dbReference type="Gene3D" id="3.30.565.10">
    <property type="entry name" value="Histidine kinase-like ATPase, C-terminal domain"/>
    <property type="match status" value="1"/>
</dbReference>
<evidence type="ECO:0000256" key="5">
    <source>
        <dbReference type="ARBA" id="ARBA00023054"/>
    </source>
</evidence>
<keyword evidence="3" id="KW-0863">Zinc-finger</keyword>
<feature type="coiled-coil region" evidence="7">
    <location>
        <begin position="720"/>
        <end position="747"/>
    </location>
</feature>
<dbReference type="AlphaFoldDB" id="A0A1S3IQC4"/>
<dbReference type="InterPro" id="IPR036890">
    <property type="entry name" value="HATPase_C_sf"/>
</dbReference>
<evidence type="ECO:0000256" key="1">
    <source>
        <dbReference type="ARBA" id="ARBA00004123"/>
    </source>
</evidence>
<feature type="compositionally biased region" description="Low complexity" evidence="8">
    <location>
        <begin position="592"/>
        <end position="603"/>
    </location>
</feature>
<evidence type="ECO:0000256" key="3">
    <source>
        <dbReference type="ARBA" id="ARBA00022771"/>
    </source>
</evidence>
<evidence type="ECO:0000259" key="9">
    <source>
        <dbReference type="PROSITE" id="PS51050"/>
    </source>
</evidence>
<dbReference type="InterPro" id="IPR041006">
    <property type="entry name" value="Morc_S5"/>
</dbReference>
<evidence type="ECO:0000313" key="10">
    <source>
        <dbReference type="Proteomes" id="UP000085678"/>
    </source>
</evidence>
<dbReference type="PANTHER" id="PTHR23336:SF76">
    <property type="entry name" value="MORC S5 DOMAIN-CONTAINING PROTEIN"/>
    <property type="match status" value="1"/>
</dbReference>
<evidence type="ECO:0000256" key="6">
    <source>
        <dbReference type="ARBA" id="ARBA00023242"/>
    </source>
</evidence>
<evidence type="ECO:0000256" key="7">
    <source>
        <dbReference type="SAM" id="Coils"/>
    </source>
</evidence>
<keyword evidence="10" id="KW-1185">Reference proteome</keyword>
<feature type="region of interest" description="Disordered" evidence="8">
    <location>
        <begin position="591"/>
        <end position="662"/>
    </location>
</feature>
<dbReference type="InterPro" id="IPR045261">
    <property type="entry name" value="MORC_ATPase"/>
</dbReference>
<sequence>MEGIAMENGVRLSKTSPSFLHANSTSHTWIFSAIAELIDNAYDPDCNASQLRIDKRIIGQKDCLIFTDNGNGMNPDKLHKMLSFGFCEKVEINGHKPVGHYGNGFKSGSMRLGRDAIVFTKQEDTISVGFLSQTFLEMTNAETVLTPIVTWDSKSRQILHAPDTQGSIDAITTHSFFHSEKELLDEFQAISGQTGTEIIIYNLKRSSDGMLELDFQSKPDDIMNLEHEQMDLNTTANAVYRPVVEHKPEYTRSLREYCSILFLKPRMKIILRGSKVKTKLITKSLSETESDVYRPTWLKKSMKIIFGFSPQKQDYGIMLYHKNRLIKAYEKVGCQKQNNSLGVGVVGVAEVDFLEPIHNKQDFNKTDRYNACISALGRKLDDYWNEKMPADGNNTTVNRCQKPDWTWVQCDNPKCLKWRRLPDGADDSNLPDKWYCYLNPDPTHNRCDIEEEPEDEDDVLRASYAKTYKKQQKLKIHSYQPPQHVQQIRELQSRERLLQMREHQLQTLQSQILLRNNEVSSSQDKEPKPSIKELERAKRQLMEAKRREEEQEEVIMKLMRQNKEVEMKQKKLMQEARQLKILTSQSEALLASTSDQPSVSSSSQNNRKPRLSGNVTVEDIGDDYIVTRNESSDEEITDGVNITSKAPARRPSKRKRHEGEDSDVIIITSDDEDDLPVSKISQIKREPQDVKPCLEELNNQTGVTTTYASSNGAQNPTELGSGYLEENENLKRDLHNLRRNVAELLNFLSADVKIDSDNLHQVDAIVDDLNKQNRMGQVEEV</sequence>
<dbReference type="RefSeq" id="XP_013400417.1">
    <property type="nucleotide sequence ID" value="XM_013544963.1"/>
</dbReference>
<keyword evidence="2" id="KW-0479">Metal-binding</keyword>
<dbReference type="Pfam" id="PF13589">
    <property type="entry name" value="HATPase_c_3"/>
    <property type="match status" value="1"/>
</dbReference>
<evidence type="ECO:0000256" key="4">
    <source>
        <dbReference type="ARBA" id="ARBA00022833"/>
    </source>
</evidence>
<keyword evidence="5 7" id="KW-0175">Coiled coil</keyword>
<dbReference type="GO" id="GO:0005634">
    <property type="term" value="C:nucleus"/>
    <property type="evidence" value="ECO:0007669"/>
    <property type="project" value="UniProtKB-SubCell"/>
</dbReference>
<keyword evidence="4" id="KW-0862">Zinc</keyword>
<comment type="subcellular location">
    <subcellularLocation>
        <location evidence="1">Nucleus</location>
    </subcellularLocation>
</comment>
<dbReference type="InParanoid" id="A0A1S3IQC4"/>
<gene>
    <name evidence="11" type="primary">LOC106166405</name>
</gene>
<dbReference type="OrthoDB" id="757982at2759"/>
<protein>
    <submittedName>
        <fullName evidence="11">MORC family CW-type zinc finger protein 3 isoform X1</fullName>
    </submittedName>
</protein>
<name>A0A1S3IQC4_LINAN</name>
<dbReference type="PANTHER" id="PTHR23336">
    <property type="entry name" value="ZINC FINGER CW-TYPE COILED-COIL DOMAIN PROTEIN 3"/>
    <property type="match status" value="1"/>
</dbReference>
<dbReference type="Pfam" id="PF17942">
    <property type="entry name" value="Morc6_S5"/>
    <property type="match status" value="1"/>
</dbReference>
<dbReference type="CDD" id="cd22249">
    <property type="entry name" value="UDM1_RNF168_RNF169-like"/>
    <property type="match status" value="1"/>
</dbReference>
<reference evidence="11" key="1">
    <citation type="submission" date="2025-08" db="UniProtKB">
        <authorList>
            <consortium name="RefSeq"/>
        </authorList>
    </citation>
    <scope>IDENTIFICATION</scope>
    <source>
        <tissue evidence="11">Gonads</tissue>
    </source>
</reference>
<evidence type="ECO:0000256" key="2">
    <source>
        <dbReference type="ARBA" id="ARBA00022723"/>
    </source>
</evidence>
<dbReference type="CDD" id="cd16931">
    <property type="entry name" value="HATPase_MORC-like"/>
    <property type="match status" value="1"/>
</dbReference>
<evidence type="ECO:0000313" key="11">
    <source>
        <dbReference type="RefSeq" id="XP_013400417.1"/>
    </source>
</evidence>
<dbReference type="InterPro" id="IPR011124">
    <property type="entry name" value="Znf_CW"/>
</dbReference>
<dbReference type="Proteomes" id="UP000085678">
    <property type="component" value="Unplaced"/>
</dbReference>
<dbReference type="Gene3D" id="3.30.40.100">
    <property type="match status" value="1"/>
</dbReference>